<feature type="domain" description="Cyanovirin-N" evidence="3">
    <location>
        <begin position="99"/>
        <end position="201"/>
    </location>
</feature>
<sequence length="239" mass="24866">MSKAKMQLLLNIYLAILAIAASHALAVPAAIALHERDGPSAPRDGSPEPSPYQDDEQSASSSSLQYDKKLPGVNHKPVPTMLSANASAGAVSSNPIAAFGQKCTQLTLLGDGKRGQSTLQAACLDDGKEGSCWLTSLNLNQCLGNDGGQLVFRERDNYDATCRPCGVETTAAADGQVWLRCACLREADGVSTFAELSLSQHYGSGLGIKVVDGRLVCGSHQGTKSPQFGASSGNDGGEK</sequence>
<dbReference type="GeneID" id="80893528"/>
<keyword evidence="5" id="KW-1185">Reference proteome</keyword>
<organism evidence="4 5">
    <name type="scientific">Akanthomyces muscarius</name>
    <name type="common">Entomopathogenic fungus</name>
    <name type="synonym">Lecanicillium muscarium</name>
    <dbReference type="NCBI Taxonomy" id="2231603"/>
    <lineage>
        <taxon>Eukaryota</taxon>
        <taxon>Fungi</taxon>
        <taxon>Dikarya</taxon>
        <taxon>Ascomycota</taxon>
        <taxon>Pezizomycotina</taxon>
        <taxon>Sordariomycetes</taxon>
        <taxon>Hypocreomycetidae</taxon>
        <taxon>Hypocreales</taxon>
        <taxon>Cordycipitaceae</taxon>
        <taxon>Akanthomyces</taxon>
    </lineage>
</organism>
<keyword evidence="2" id="KW-0732">Signal</keyword>
<dbReference type="SUPFAM" id="SSF51322">
    <property type="entry name" value="Cyanovirin-N"/>
    <property type="match status" value="1"/>
</dbReference>
<dbReference type="KEGG" id="amus:LMH87_006369"/>
<feature type="chain" id="PRO_5040865848" description="Cyanovirin-N domain-containing protein" evidence="2">
    <location>
        <begin position="27"/>
        <end position="239"/>
    </location>
</feature>
<dbReference type="Proteomes" id="UP001144673">
    <property type="component" value="Chromosome 1"/>
</dbReference>
<accession>A0A9W8UQ81</accession>
<evidence type="ECO:0000313" key="4">
    <source>
        <dbReference type="EMBL" id="KAJ4164707.1"/>
    </source>
</evidence>
<dbReference type="RefSeq" id="XP_056059622.1">
    <property type="nucleotide sequence ID" value="XM_056204246.1"/>
</dbReference>
<dbReference type="InterPro" id="IPR011058">
    <property type="entry name" value="Cyanovirin-N"/>
</dbReference>
<dbReference type="InterPro" id="IPR036673">
    <property type="entry name" value="Cyanovirin-N_sf"/>
</dbReference>
<protein>
    <recommendedName>
        <fullName evidence="3">Cyanovirin-N domain-containing protein</fullName>
    </recommendedName>
</protein>
<comment type="caution">
    <text evidence="4">The sequence shown here is derived from an EMBL/GenBank/DDBJ whole genome shotgun (WGS) entry which is preliminary data.</text>
</comment>
<evidence type="ECO:0000256" key="2">
    <source>
        <dbReference type="SAM" id="SignalP"/>
    </source>
</evidence>
<dbReference type="EMBL" id="JAJHUN010000001">
    <property type="protein sequence ID" value="KAJ4164707.1"/>
    <property type="molecule type" value="Genomic_DNA"/>
</dbReference>
<name>A0A9W8UQ81_AKAMU</name>
<reference evidence="4" key="1">
    <citation type="journal article" date="2023" name="Access Microbiol">
        <title>De-novo genome assembly for Akanthomyces muscarius, a biocontrol agent of insect agricultural pests.</title>
        <authorList>
            <person name="Erdos Z."/>
            <person name="Studholme D.J."/>
            <person name="Raymond B."/>
            <person name="Sharma M."/>
        </authorList>
    </citation>
    <scope>NUCLEOTIDE SEQUENCE</scope>
    <source>
        <strain evidence="4">Ve6</strain>
    </source>
</reference>
<dbReference type="AlphaFoldDB" id="A0A9W8UQ81"/>
<evidence type="ECO:0000313" key="5">
    <source>
        <dbReference type="Proteomes" id="UP001144673"/>
    </source>
</evidence>
<dbReference type="Gene3D" id="2.30.60.10">
    <property type="entry name" value="Cyanovirin-N"/>
    <property type="match status" value="1"/>
</dbReference>
<gene>
    <name evidence="4" type="ORF">LMH87_006369</name>
</gene>
<proteinExistence type="predicted"/>
<dbReference type="Pfam" id="PF08881">
    <property type="entry name" value="CVNH"/>
    <property type="match status" value="1"/>
</dbReference>
<feature type="region of interest" description="Disordered" evidence="1">
    <location>
        <begin position="36"/>
        <end position="72"/>
    </location>
</feature>
<evidence type="ECO:0000256" key="1">
    <source>
        <dbReference type="SAM" id="MobiDB-lite"/>
    </source>
</evidence>
<feature type="signal peptide" evidence="2">
    <location>
        <begin position="1"/>
        <end position="26"/>
    </location>
</feature>
<evidence type="ECO:0000259" key="3">
    <source>
        <dbReference type="Pfam" id="PF08881"/>
    </source>
</evidence>